<name>K3WA23_GLOUD</name>
<protein>
    <submittedName>
        <fullName evidence="1">Uncharacterized protein</fullName>
    </submittedName>
</protein>
<dbReference type="eggNOG" id="ENOG502SJ7N">
    <property type="taxonomic scope" value="Eukaryota"/>
</dbReference>
<reference evidence="1" key="3">
    <citation type="submission" date="2015-02" db="UniProtKB">
        <authorList>
            <consortium name="EnsemblProtists"/>
        </authorList>
    </citation>
    <scope>IDENTIFICATION</scope>
    <source>
        <strain evidence="1">DAOM BR144</strain>
    </source>
</reference>
<keyword evidence="2" id="KW-1185">Reference proteome</keyword>
<dbReference type="HOGENOM" id="CLU_054491_0_0_1"/>
<evidence type="ECO:0000313" key="1">
    <source>
        <dbReference type="EnsemblProtists" id="PYU1_T001814"/>
    </source>
</evidence>
<dbReference type="EMBL" id="GL376634">
    <property type="status" value="NOT_ANNOTATED_CDS"/>
    <property type="molecule type" value="Genomic_DNA"/>
</dbReference>
<accession>K3WA23</accession>
<evidence type="ECO:0000313" key="2">
    <source>
        <dbReference type="Proteomes" id="UP000019132"/>
    </source>
</evidence>
<dbReference type="InterPro" id="IPR016024">
    <property type="entry name" value="ARM-type_fold"/>
</dbReference>
<dbReference type="VEuPathDB" id="FungiDB:PYU1_G001813"/>
<dbReference type="InParanoid" id="K3WA23"/>
<dbReference type="SUPFAM" id="SSF48371">
    <property type="entry name" value="ARM repeat"/>
    <property type="match status" value="1"/>
</dbReference>
<reference evidence="2" key="2">
    <citation type="submission" date="2010-04" db="EMBL/GenBank/DDBJ databases">
        <authorList>
            <person name="Buell R."/>
            <person name="Hamilton J."/>
            <person name="Hostetler J."/>
        </authorList>
    </citation>
    <scope>NUCLEOTIDE SEQUENCE [LARGE SCALE GENOMIC DNA]</scope>
    <source>
        <strain evidence="2">DAOM:BR144</strain>
    </source>
</reference>
<proteinExistence type="predicted"/>
<organism evidence="1 2">
    <name type="scientific">Globisporangium ultimum (strain ATCC 200006 / CBS 805.95 / DAOM BR144)</name>
    <name type="common">Pythium ultimum</name>
    <dbReference type="NCBI Taxonomy" id="431595"/>
    <lineage>
        <taxon>Eukaryota</taxon>
        <taxon>Sar</taxon>
        <taxon>Stramenopiles</taxon>
        <taxon>Oomycota</taxon>
        <taxon>Peronosporomycetes</taxon>
        <taxon>Pythiales</taxon>
        <taxon>Pythiaceae</taxon>
        <taxon>Globisporangium</taxon>
    </lineage>
</organism>
<dbReference type="Proteomes" id="UP000019132">
    <property type="component" value="Unassembled WGS sequence"/>
</dbReference>
<reference evidence="2" key="1">
    <citation type="journal article" date="2010" name="Genome Biol.">
        <title>Genome sequence of the necrotrophic plant pathogen Pythium ultimum reveals original pathogenicity mechanisms and effector repertoire.</title>
        <authorList>
            <person name="Levesque C.A."/>
            <person name="Brouwer H."/>
            <person name="Cano L."/>
            <person name="Hamilton J.P."/>
            <person name="Holt C."/>
            <person name="Huitema E."/>
            <person name="Raffaele S."/>
            <person name="Robideau G.P."/>
            <person name="Thines M."/>
            <person name="Win J."/>
            <person name="Zerillo M.M."/>
            <person name="Beakes G.W."/>
            <person name="Boore J.L."/>
            <person name="Busam D."/>
            <person name="Dumas B."/>
            <person name="Ferriera S."/>
            <person name="Fuerstenberg S.I."/>
            <person name="Gachon C.M."/>
            <person name="Gaulin E."/>
            <person name="Govers F."/>
            <person name="Grenville-Briggs L."/>
            <person name="Horner N."/>
            <person name="Hostetler J."/>
            <person name="Jiang R.H."/>
            <person name="Johnson J."/>
            <person name="Krajaejun T."/>
            <person name="Lin H."/>
            <person name="Meijer H.J."/>
            <person name="Moore B."/>
            <person name="Morris P."/>
            <person name="Phuntmart V."/>
            <person name="Puiu D."/>
            <person name="Shetty J."/>
            <person name="Stajich J.E."/>
            <person name="Tripathy S."/>
            <person name="Wawra S."/>
            <person name="van West P."/>
            <person name="Whitty B.R."/>
            <person name="Coutinho P.M."/>
            <person name="Henrissat B."/>
            <person name="Martin F."/>
            <person name="Thomas P.D."/>
            <person name="Tyler B.M."/>
            <person name="De Vries R.P."/>
            <person name="Kamoun S."/>
            <person name="Yandell M."/>
            <person name="Tisserat N."/>
            <person name="Buell C.R."/>
        </authorList>
    </citation>
    <scope>NUCLEOTIDE SEQUENCE</scope>
    <source>
        <strain evidence="2">DAOM:BR144</strain>
    </source>
</reference>
<sequence>MQFYCAEYGDVQALLTAHREDPYAVRRACVELSRLILARHTVRLDMVGDGQLLPLLVEIVADHAEDQDLVVADCCRFLRRTIALRAPSDLDVQAKITETGILNAMAKAMQCHPRSTTLSIEVCRLTSLLCFDMPFAPHVDNQSDIATAGLFQAICERLQMGTTEAEAQHGVDAVLSIVYEHERNAEVAIETLSLLPILSKLLDRFPSSSRFIQSITQTLFQLTTLQRKFQSTSFERYYLSPGGMEKENAAHAWSNATLWVIITVSFTVSIQRELVNLGLVAQVIEFVHGCENKGQPRSLCGTYAAKDAVCAGEGPYALITATQRIRGSTTASSAKKQAEGSQCHALYYVACMLFCRVAVTGNSASAGTAVHPARIAHLVQAGAHKFALMVVQMAGDVGHVVGQAIRLLELIATVGAYM</sequence>
<dbReference type="EnsemblProtists" id="PYU1_T001814">
    <property type="protein sequence ID" value="PYU1_T001814"/>
    <property type="gene ID" value="PYU1_G001813"/>
</dbReference>
<dbReference type="AlphaFoldDB" id="K3WA23"/>
<dbReference type="InterPro" id="IPR011989">
    <property type="entry name" value="ARM-like"/>
</dbReference>
<dbReference type="Gene3D" id="1.25.10.10">
    <property type="entry name" value="Leucine-rich Repeat Variant"/>
    <property type="match status" value="1"/>
</dbReference>